<evidence type="ECO:0000313" key="1">
    <source>
        <dbReference type="EMBL" id="KAF2440498.1"/>
    </source>
</evidence>
<protein>
    <submittedName>
        <fullName evidence="1">Uncharacterized protein</fullName>
    </submittedName>
</protein>
<sequence>MSISHLLTHIAPMVVLSIAPGFWSSGHTFRATPSNFTHPGTTISTHHQHRQLEDMFYNSRTMHVQCCSGPRL</sequence>
<organism evidence="1 2">
    <name type="scientific">Karstenula rhodostoma CBS 690.94</name>
    <dbReference type="NCBI Taxonomy" id="1392251"/>
    <lineage>
        <taxon>Eukaryota</taxon>
        <taxon>Fungi</taxon>
        <taxon>Dikarya</taxon>
        <taxon>Ascomycota</taxon>
        <taxon>Pezizomycotina</taxon>
        <taxon>Dothideomycetes</taxon>
        <taxon>Pleosporomycetidae</taxon>
        <taxon>Pleosporales</taxon>
        <taxon>Massarineae</taxon>
        <taxon>Didymosphaeriaceae</taxon>
        <taxon>Karstenula</taxon>
    </lineage>
</organism>
<dbReference type="Proteomes" id="UP000799764">
    <property type="component" value="Unassembled WGS sequence"/>
</dbReference>
<keyword evidence="2" id="KW-1185">Reference proteome</keyword>
<dbReference type="AlphaFoldDB" id="A0A9P4U8S7"/>
<evidence type="ECO:0000313" key="2">
    <source>
        <dbReference type="Proteomes" id="UP000799764"/>
    </source>
</evidence>
<gene>
    <name evidence="1" type="ORF">P171DRAFT_435296</name>
</gene>
<proteinExistence type="predicted"/>
<comment type="caution">
    <text evidence="1">The sequence shown here is derived from an EMBL/GenBank/DDBJ whole genome shotgun (WGS) entry which is preliminary data.</text>
</comment>
<reference evidence="1" key="1">
    <citation type="journal article" date="2020" name="Stud. Mycol.">
        <title>101 Dothideomycetes genomes: a test case for predicting lifestyles and emergence of pathogens.</title>
        <authorList>
            <person name="Haridas S."/>
            <person name="Albert R."/>
            <person name="Binder M."/>
            <person name="Bloem J."/>
            <person name="Labutti K."/>
            <person name="Salamov A."/>
            <person name="Andreopoulos B."/>
            <person name="Baker S."/>
            <person name="Barry K."/>
            <person name="Bills G."/>
            <person name="Bluhm B."/>
            <person name="Cannon C."/>
            <person name="Castanera R."/>
            <person name="Culley D."/>
            <person name="Daum C."/>
            <person name="Ezra D."/>
            <person name="Gonzalez J."/>
            <person name="Henrissat B."/>
            <person name="Kuo A."/>
            <person name="Liang C."/>
            <person name="Lipzen A."/>
            <person name="Lutzoni F."/>
            <person name="Magnuson J."/>
            <person name="Mondo S."/>
            <person name="Nolan M."/>
            <person name="Ohm R."/>
            <person name="Pangilinan J."/>
            <person name="Park H.-J."/>
            <person name="Ramirez L."/>
            <person name="Alfaro M."/>
            <person name="Sun H."/>
            <person name="Tritt A."/>
            <person name="Yoshinaga Y."/>
            <person name="Zwiers L.-H."/>
            <person name="Turgeon B."/>
            <person name="Goodwin S."/>
            <person name="Spatafora J."/>
            <person name="Crous P."/>
            <person name="Grigoriev I."/>
        </authorList>
    </citation>
    <scope>NUCLEOTIDE SEQUENCE</scope>
    <source>
        <strain evidence="1">CBS 690.94</strain>
    </source>
</reference>
<dbReference type="EMBL" id="MU001507">
    <property type="protein sequence ID" value="KAF2440498.1"/>
    <property type="molecule type" value="Genomic_DNA"/>
</dbReference>
<accession>A0A9P4U8S7</accession>
<name>A0A9P4U8S7_9PLEO</name>